<organism evidence="4 5">
    <name type="scientific">Natronococcus jeotgali DSM 18795</name>
    <dbReference type="NCBI Taxonomy" id="1227498"/>
    <lineage>
        <taxon>Archaea</taxon>
        <taxon>Methanobacteriati</taxon>
        <taxon>Methanobacteriota</taxon>
        <taxon>Stenosarchaea group</taxon>
        <taxon>Halobacteria</taxon>
        <taxon>Halobacteriales</taxon>
        <taxon>Natrialbaceae</taxon>
        <taxon>Natronococcus</taxon>
    </lineage>
</organism>
<dbReference type="Pfam" id="PF00582">
    <property type="entry name" value="Usp"/>
    <property type="match status" value="1"/>
</dbReference>
<dbReference type="AlphaFoldDB" id="L9WM75"/>
<evidence type="ECO:0000259" key="3">
    <source>
        <dbReference type="Pfam" id="PF00582"/>
    </source>
</evidence>
<sequence length="144" mass="15687">MVSSVLVPIDDSERSTEALEYALETHPDATITAIHVVDPRKFYAATGIEGSITADYERIEENYERQAETLLEEARETAAERGVDLETEWVTGAVTRSIVDYAAEHDVDGIVMGSHGRSGASRVLLGSVAESVTRRSPVPVTIVR</sequence>
<reference evidence="4 5" key="1">
    <citation type="journal article" date="2014" name="PLoS Genet.">
        <title>Phylogenetically driven sequencing of extremely halophilic archaea reveals strategies for static and dynamic osmo-response.</title>
        <authorList>
            <person name="Becker E.A."/>
            <person name="Seitzer P.M."/>
            <person name="Tritt A."/>
            <person name="Larsen D."/>
            <person name="Krusor M."/>
            <person name="Yao A.I."/>
            <person name="Wu D."/>
            <person name="Madern D."/>
            <person name="Eisen J.A."/>
            <person name="Darling A.E."/>
            <person name="Facciotti M.T."/>
        </authorList>
    </citation>
    <scope>NUCLEOTIDE SEQUENCE [LARGE SCALE GENOMIC DNA]</scope>
    <source>
        <strain evidence="4 5">DSM 18795</strain>
    </source>
</reference>
<dbReference type="InterPro" id="IPR014729">
    <property type="entry name" value="Rossmann-like_a/b/a_fold"/>
</dbReference>
<dbReference type="RefSeq" id="WP_008427566.1">
    <property type="nucleotide sequence ID" value="NZ_AOIA01000167.1"/>
</dbReference>
<dbReference type="STRING" id="1227498.C492_22302"/>
<dbReference type="PANTHER" id="PTHR46268">
    <property type="entry name" value="STRESS RESPONSE PROTEIN NHAX"/>
    <property type="match status" value="1"/>
</dbReference>
<dbReference type="PRINTS" id="PR01438">
    <property type="entry name" value="UNVRSLSTRESS"/>
</dbReference>
<dbReference type="Proteomes" id="UP000011531">
    <property type="component" value="Unassembled WGS sequence"/>
</dbReference>
<proteinExistence type="inferred from homology"/>
<keyword evidence="5" id="KW-1185">Reference proteome</keyword>
<keyword evidence="2" id="KW-0175">Coiled coil</keyword>
<dbReference type="PANTHER" id="PTHR46268:SF24">
    <property type="entry name" value="UNIVERSAL STRESS PROTEIN"/>
    <property type="match status" value="1"/>
</dbReference>
<dbReference type="SUPFAM" id="SSF52402">
    <property type="entry name" value="Adenine nucleotide alpha hydrolases-like"/>
    <property type="match status" value="1"/>
</dbReference>
<evidence type="ECO:0000256" key="1">
    <source>
        <dbReference type="ARBA" id="ARBA00008791"/>
    </source>
</evidence>
<dbReference type="OrthoDB" id="105697at2157"/>
<protein>
    <submittedName>
        <fullName evidence="4">UspA domain-containing protein</fullName>
    </submittedName>
</protein>
<dbReference type="Gene3D" id="3.40.50.620">
    <property type="entry name" value="HUPs"/>
    <property type="match status" value="1"/>
</dbReference>
<evidence type="ECO:0000256" key="2">
    <source>
        <dbReference type="SAM" id="Coils"/>
    </source>
</evidence>
<dbReference type="PATRIC" id="fig|1227498.3.peg.4433"/>
<dbReference type="CDD" id="cd00293">
    <property type="entry name" value="USP-like"/>
    <property type="match status" value="1"/>
</dbReference>
<comment type="similarity">
    <text evidence="1">Belongs to the universal stress protein A family.</text>
</comment>
<feature type="domain" description="UspA" evidence="3">
    <location>
        <begin position="1"/>
        <end position="144"/>
    </location>
</feature>
<dbReference type="EMBL" id="AOIA01000167">
    <property type="protein sequence ID" value="ELY50554.1"/>
    <property type="molecule type" value="Genomic_DNA"/>
</dbReference>
<dbReference type="InterPro" id="IPR006015">
    <property type="entry name" value="Universal_stress_UspA"/>
</dbReference>
<name>L9WM75_9EURY</name>
<dbReference type="InterPro" id="IPR006016">
    <property type="entry name" value="UspA"/>
</dbReference>
<comment type="caution">
    <text evidence="4">The sequence shown here is derived from an EMBL/GenBank/DDBJ whole genome shotgun (WGS) entry which is preliminary data.</text>
</comment>
<accession>L9WM75</accession>
<gene>
    <name evidence="4" type="ORF">C492_22302</name>
</gene>
<evidence type="ECO:0000313" key="5">
    <source>
        <dbReference type="Proteomes" id="UP000011531"/>
    </source>
</evidence>
<feature type="coiled-coil region" evidence="2">
    <location>
        <begin position="53"/>
        <end position="80"/>
    </location>
</feature>
<evidence type="ECO:0000313" key="4">
    <source>
        <dbReference type="EMBL" id="ELY50554.1"/>
    </source>
</evidence>